<proteinExistence type="predicted"/>
<reference evidence="1 2" key="1">
    <citation type="submission" date="2021-05" db="EMBL/GenBank/DDBJ databases">
        <title>Genome Assembly of Synthetic Allotetraploid Brassica napus Reveals Homoeologous Exchanges between Subgenomes.</title>
        <authorList>
            <person name="Davis J.T."/>
        </authorList>
    </citation>
    <scope>NUCLEOTIDE SEQUENCE [LARGE SCALE GENOMIC DNA]</scope>
    <source>
        <strain evidence="2">cv. Da-Ae</strain>
        <tissue evidence="1">Seedling</tissue>
    </source>
</reference>
<gene>
    <name evidence="1" type="ORF">HID58_032698</name>
</gene>
<evidence type="ECO:0000313" key="1">
    <source>
        <dbReference type="EMBL" id="KAH0909377.1"/>
    </source>
</evidence>
<dbReference type="Proteomes" id="UP000824890">
    <property type="component" value="Unassembled WGS sequence"/>
</dbReference>
<comment type="caution">
    <text evidence="1">The sequence shown here is derived from an EMBL/GenBank/DDBJ whole genome shotgun (WGS) entry which is preliminary data.</text>
</comment>
<keyword evidence="2" id="KW-1185">Reference proteome</keyword>
<protein>
    <submittedName>
        <fullName evidence="1">Uncharacterized protein</fullName>
    </submittedName>
</protein>
<accession>A0ABQ8BX25</accession>
<dbReference type="EMBL" id="JAGKQM010000009">
    <property type="protein sequence ID" value="KAH0909377.1"/>
    <property type="molecule type" value="Genomic_DNA"/>
</dbReference>
<name>A0ABQ8BX25_BRANA</name>
<sequence length="133" mass="15414">MHMAALDWIWGFCKGLTRIFIRIMSLLYCARKGSVHGTGKRMENESSRPGKIGSLGFAMNGNTEDLKAIMGFREDMECWRQSSFEQDLQGIGNGIRCGYAGFMRKLRVYRRAWESRSSYIVEFMFKPYTAEFH</sequence>
<evidence type="ECO:0000313" key="2">
    <source>
        <dbReference type="Proteomes" id="UP000824890"/>
    </source>
</evidence>
<organism evidence="1 2">
    <name type="scientific">Brassica napus</name>
    <name type="common">Rape</name>
    <dbReference type="NCBI Taxonomy" id="3708"/>
    <lineage>
        <taxon>Eukaryota</taxon>
        <taxon>Viridiplantae</taxon>
        <taxon>Streptophyta</taxon>
        <taxon>Embryophyta</taxon>
        <taxon>Tracheophyta</taxon>
        <taxon>Spermatophyta</taxon>
        <taxon>Magnoliopsida</taxon>
        <taxon>eudicotyledons</taxon>
        <taxon>Gunneridae</taxon>
        <taxon>Pentapetalae</taxon>
        <taxon>rosids</taxon>
        <taxon>malvids</taxon>
        <taxon>Brassicales</taxon>
        <taxon>Brassicaceae</taxon>
        <taxon>Brassiceae</taxon>
        <taxon>Brassica</taxon>
    </lineage>
</organism>